<dbReference type="AlphaFoldDB" id="A0A7S3GCK8"/>
<evidence type="ECO:0000313" key="1">
    <source>
        <dbReference type="EMBL" id="CAE0262034.1"/>
    </source>
</evidence>
<accession>A0A7S3GCK8</accession>
<sequence>MGNVLLVDDKPLLTDAKLMKHSYLSEEGLLKLRRRLAEMLVRGEAASDQPEARPLDASGGNPFVIPKDKFLDAAKDVGLGDFSKDIRPLIERLLDAFDRSGYGAVEPQEVLVGMAALSRGKAMERLELAFTIFDTLEKQCIDAEELSIVMRSMATALAEVISPGCIDRIGGIDIEEIRPYAQKVVVERGSVKSQVLPADVFADAVLSHPLLRKITA</sequence>
<dbReference type="InterPro" id="IPR011992">
    <property type="entry name" value="EF-hand-dom_pair"/>
</dbReference>
<reference evidence="1" key="1">
    <citation type="submission" date="2021-01" db="EMBL/GenBank/DDBJ databases">
        <authorList>
            <person name="Corre E."/>
            <person name="Pelletier E."/>
            <person name="Niang G."/>
            <person name="Scheremetjew M."/>
            <person name="Finn R."/>
            <person name="Kale V."/>
            <person name="Holt S."/>
            <person name="Cochrane G."/>
            <person name="Meng A."/>
            <person name="Brown T."/>
            <person name="Cohen L."/>
        </authorList>
    </citation>
    <scope>NUCLEOTIDE SEQUENCE</scope>
    <source>
        <strain evidence="1">NIES-2562</strain>
    </source>
</reference>
<organism evidence="1">
    <name type="scientific">Palpitomonas bilix</name>
    <dbReference type="NCBI Taxonomy" id="652834"/>
    <lineage>
        <taxon>Eukaryota</taxon>
        <taxon>Eukaryota incertae sedis</taxon>
    </lineage>
</organism>
<gene>
    <name evidence="1" type="ORF">PBIL07802_LOCUS24327</name>
</gene>
<dbReference type="EMBL" id="HBIB01037283">
    <property type="protein sequence ID" value="CAE0262034.1"/>
    <property type="molecule type" value="Transcribed_RNA"/>
</dbReference>
<name>A0A7S3GCK8_9EUKA</name>
<dbReference type="SUPFAM" id="SSF47473">
    <property type="entry name" value="EF-hand"/>
    <property type="match status" value="1"/>
</dbReference>
<evidence type="ECO:0008006" key="2">
    <source>
        <dbReference type="Google" id="ProtNLM"/>
    </source>
</evidence>
<protein>
    <recommendedName>
        <fullName evidence="2">EF-hand domain-containing protein</fullName>
    </recommendedName>
</protein>
<dbReference type="Gene3D" id="1.10.238.10">
    <property type="entry name" value="EF-hand"/>
    <property type="match status" value="1"/>
</dbReference>
<proteinExistence type="predicted"/>